<comment type="caution">
    <text evidence="1">The sequence shown here is derived from an EMBL/GenBank/DDBJ whole genome shotgun (WGS) entry which is preliminary data.</text>
</comment>
<reference evidence="2" key="1">
    <citation type="journal article" date="2023" name="G3 (Bethesda)">
        <title>Genome assembly and association tests identify interacting loci associated with vigor, precocity, and sex in interspecific pistachio rootstocks.</title>
        <authorList>
            <person name="Palmer W."/>
            <person name="Jacygrad E."/>
            <person name="Sagayaradj S."/>
            <person name="Cavanaugh K."/>
            <person name="Han R."/>
            <person name="Bertier L."/>
            <person name="Beede B."/>
            <person name="Kafkas S."/>
            <person name="Golino D."/>
            <person name="Preece J."/>
            <person name="Michelmore R."/>
        </authorList>
    </citation>
    <scope>NUCLEOTIDE SEQUENCE [LARGE SCALE GENOMIC DNA]</scope>
</reference>
<name>A0ACC1BLK1_9ROSI</name>
<protein>
    <submittedName>
        <fullName evidence="1">Uncharacterized protein</fullName>
    </submittedName>
</protein>
<accession>A0ACC1BLK1</accession>
<evidence type="ECO:0000313" key="1">
    <source>
        <dbReference type="EMBL" id="KAJ0099785.1"/>
    </source>
</evidence>
<sequence>MRCLSHPEYYFINLSSSPPPPPFKHLSFGNNPSNSGITIQQSCNGLLLCRGPNGKKPRDHFVYNPTSQKYTLLPPPPVGNGVCCLGFNLAFDPSTSPHYKMVCFGTASIHWIHERDKSLYFNIDEEKIQQMPMPLFLMEGTRGASITSEFLEYCVDLHQVAAAFPEMGSGHLNPGDFNYYKFSTLCVVRGENEEDSYLVVHLPGKIEIYSSQTDTWRLCNSGFIYRNGPFFMDGVFWNNAIYWYKSWSPSIYFDMDEEEVREMPMPPNIGGWNEKWCWYMGASRSHLLLIEIYSPSNSLFKIEKRVDCSRWFVKYQVDLHPVVAAFPEMVRNYRYQRKLHYYLFSTLCVVREENDEDSYLVLHLPTKVIRYNFKDNSFRKIHDFTPSDSEFQGRPLSLSLLLTTHQGSRSCNLAMVYCYVTSFRGRGRDYNQFSGARIEIYSPETGPWRLSGGTFTGPTDTNFNRGVFWKGAIHWICPSGTCFYFNVDEEKLRDMPMPPIPEEWDERRRSSFGESGGHLHLIENYGPGGTVFNVLEMERDYSGWFVKYKVDLFGEENDEDSYLVVQIPKKVIRYNFKDQTFKKIHDFAPSEFDAHEPELERFDVFQHIESLACV</sequence>
<organism evidence="1 2">
    <name type="scientific">Pistacia atlantica</name>
    <dbReference type="NCBI Taxonomy" id="434234"/>
    <lineage>
        <taxon>Eukaryota</taxon>
        <taxon>Viridiplantae</taxon>
        <taxon>Streptophyta</taxon>
        <taxon>Embryophyta</taxon>
        <taxon>Tracheophyta</taxon>
        <taxon>Spermatophyta</taxon>
        <taxon>Magnoliopsida</taxon>
        <taxon>eudicotyledons</taxon>
        <taxon>Gunneridae</taxon>
        <taxon>Pentapetalae</taxon>
        <taxon>rosids</taxon>
        <taxon>malvids</taxon>
        <taxon>Sapindales</taxon>
        <taxon>Anacardiaceae</taxon>
        <taxon>Pistacia</taxon>
    </lineage>
</organism>
<keyword evidence="2" id="KW-1185">Reference proteome</keyword>
<gene>
    <name evidence="1" type="ORF">Patl1_20714</name>
</gene>
<dbReference type="Proteomes" id="UP001164250">
    <property type="component" value="Chromosome 4"/>
</dbReference>
<dbReference type="EMBL" id="CM047900">
    <property type="protein sequence ID" value="KAJ0099785.1"/>
    <property type="molecule type" value="Genomic_DNA"/>
</dbReference>
<evidence type="ECO:0000313" key="2">
    <source>
        <dbReference type="Proteomes" id="UP001164250"/>
    </source>
</evidence>
<proteinExistence type="predicted"/>